<dbReference type="AlphaFoldDB" id="A0A0D2AWC8"/>
<protein>
    <recommendedName>
        <fullName evidence="1">NB-ARC domain-containing protein</fullName>
    </recommendedName>
</protein>
<dbReference type="GO" id="GO:0003824">
    <property type="term" value="F:catalytic activity"/>
    <property type="evidence" value="ECO:0007669"/>
    <property type="project" value="InterPro"/>
</dbReference>
<dbReference type="InterPro" id="IPR035994">
    <property type="entry name" value="Nucleoside_phosphorylase_sf"/>
</dbReference>
<evidence type="ECO:0000313" key="2">
    <source>
        <dbReference type="EMBL" id="KIW10805.1"/>
    </source>
</evidence>
<dbReference type="SUPFAM" id="SSF52540">
    <property type="entry name" value="P-loop containing nucleoside triphosphate hydrolases"/>
    <property type="match status" value="1"/>
</dbReference>
<dbReference type="PANTHER" id="PTHR46082:SF11">
    <property type="entry name" value="AAA+ ATPASE DOMAIN-CONTAINING PROTEIN-RELATED"/>
    <property type="match status" value="1"/>
</dbReference>
<dbReference type="OrthoDB" id="4133481at2759"/>
<feature type="domain" description="NB-ARC" evidence="1">
    <location>
        <begin position="350"/>
        <end position="465"/>
    </location>
</feature>
<accession>A0A0D2AWC8</accession>
<evidence type="ECO:0000313" key="3">
    <source>
        <dbReference type="Proteomes" id="UP000053328"/>
    </source>
</evidence>
<dbReference type="GO" id="GO:0043531">
    <property type="term" value="F:ADP binding"/>
    <property type="evidence" value="ECO:0007669"/>
    <property type="project" value="InterPro"/>
</dbReference>
<sequence length="683" mass="75801">MGVELAPVKALLDEIHPSLLGLPDRNSYVLGAIGGHNIVIAVLPEIGNNAASVAATQLINDFPSVRFGLLVGIGGGVPDLPRVDIRLGDIVISKPTKTAGGVIQYDLGKETVHGFERTGTLDKPPPVLRAAVQQLAADHELVDSKVPEYLLQMLGKWPKMKEKYIYPGTESDQLFETTYDHHRGEDCVDCDSSRVIKRRPRSSTNPVVHYGTIGSANRVLKNAAERDKLKNTNLDIICVEMEAAGLMDSFPCLVIRGICDYADSHKNKQWQPYAAAVAAAYMKELLSVIPSRDISSASHASEVTKVPQDQLVSYPVHWTIIRPKNPLFTGREELLSELEDIAHRTVKNTKRQDPSCIVISGMGGQGKSEICIQLAHRIRHLFWGIFWVDVSTPSLAETGFLSIASRLQTGAQTWKGALQSLSNCKEPWFLILDNADDVDVDYQQYFPSTALGLVLLTSRNAECREYATQKWIDLEGLPMAQARELLLRAASIPRNRHEMLDADARAVTSLLQSHPLALIQAGAYVSRGHCVLKDYPKEYQRQRERLMRFRPSQARSRYGDVYATFEASAEILQSTNTESAHDSLQLLDVMASLGSSRLPLQLFEAGWNEAQKISSDHVDEEKLSRLTMWHADHLLPLISADREHWDSFRLIEAINLLKAFSLLATDTADGAMTSISMHPLIHV</sequence>
<dbReference type="VEuPathDB" id="FungiDB:PV08_10104"/>
<name>A0A0D2AWC8_9EURO</name>
<dbReference type="InterPro" id="IPR027417">
    <property type="entry name" value="P-loop_NTPase"/>
</dbReference>
<dbReference type="PANTHER" id="PTHR46082">
    <property type="entry name" value="ATP/GTP-BINDING PROTEIN-RELATED"/>
    <property type="match status" value="1"/>
</dbReference>
<dbReference type="Gene3D" id="3.40.50.300">
    <property type="entry name" value="P-loop containing nucleotide triphosphate hydrolases"/>
    <property type="match status" value="1"/>
</dbReference>
<dbReference type="Gene3D" id="3.40.50.1580">
    <property type="entry name" value="Nucleoside phosphorylase domain"/>
    <property type="match status" value="1"/>
</dbReference>
<gene>
    <name evidence="2" type="ORF">PV08_10104</name>
</gene>
<evidence type="ECO:0000259" key="1">
    <source>
        <dbReference type="Pfam" id="PF00931"/>
    </source>
</evidence>
<keyword evidence="3" id="KW-1185">Reference proteome</keyword>
<dbReference type="RefSeq" id="XP_016231021.1">
    <property type="nucleotide sequence ID" value="XM_016384419.1"/>
</dbReference>
<dbReference type="GeneID" id="27337187"/>
<dbReference type="STRING" id="91928.A0A0D2AWC8"/>
<dbReference type="GO" id="GO:0009116">
    <property type="term" value="P:nucleoside metabolic process"/>
    <property type="evidence" value="ECO:0007669"/>
    <property type="project" value="InterPro"/>
</dbReference>
<dbReference type="EMBL" id="KN847499">
    <property type="protein sequence ID" value="KIW10805.1"/>
    <property type="molecule type" value="Genomic_DNA"/>
</dbReference>
<dbReference type="InterPro" id="IPR053137">
    <property type="entry name" value="NLR-like"/>
</dbReference>
<reference evidence="2 3" key="1">
    <citation type="submission" date="2015-01" db="EMBL/GenBank/DDBJ databases">
        <title>The Genome Sequence of Exophiala spinifera CBS89968.</title>
        <authorList>
            <consortium name="The Broad Institute Genomics Platform"/>
            <person name="Cuomo C."/>
            <person name="de Hoog S."/>
            <person name="Gorbushina A."/>
            <person name="Stielow B."/>
            <person name="Teixiera M."/>
            <person name="Abouelleil A."/>
            <person name="Chapman S.B."/>
            <person name="Priest M."/>
            <person name="Young S.K."/>
            <person name="Wortman J."/>
            <person name="Nusbaum C."/>
            <person name="Birren B."/>
        </authorList>
    </citation>
    <scope>NUCLEOTIDE SEQUENCE [LARGE SCALE GENOMIC DNA]</scope>
    <source>
        <strain evidence="2 3">CBS 89968</strain>
    </source>
</reference>
<proteinExistence type="predicted"/>
<dbReference type="HOGENOM" id="CLU_000288_125_3_1"/>
<dbReference type="SUPFAM" id="SSF53167">
    <property type="entry name" value="Purine and uridine phosphorylases"/>
    <property type="match status" value="1"/>
</dbReference>
<dbReference type="Pfam" id="PF00931">
    <property type="entry name" value="NB-ARC"/>
    <property type="match status" value="1"/>
</dbReference>
<dbReference type="InterPro" id="IPR002182">
    <property type="entry name" value="NB-ARC"/>
</dbReference>
<organism evidence="2 3">
    <name type="scientific">Exophiala spinifera</name>
    <dbReference type="NCBI Taxonomy" id="91928"/>
    <lineage>
        <taxon>Eukaryota</taxon>
        <taxon>Fungi</taxon>
        <taxon>Dikarya</taxon>
        <taxon>Ascomycota</taxon>
        <taxon>Pezizomycotina</taxon>
        <taxon>Eurotiomycetes</taxon>
        <taxon>Chaetothyriomycetidae</taxon>
        <taxon>Chaetothyriales</taxon>
        <taxon>Herpotrichiellaceae</taxon>
        <taxon>Exophiala</taxon>
    </lineage>
</organism>
<dbReference type="Proteomes" id="UP000053328">
    <property type="component" value="Unassembled WGS sequence"/>
</dbReference>